<gene>
    <name evidence="3" type="ORF">COY90_00610</name>
</gene>
<dbReference type="InterPro" id="IPR036291">
    <property type="entry name" value="NAD(P)-bd_dom_sf"/>
</dbReference>
<sequence length="355" mass="40680">MKKIVFITGSLGLIGYEAALLFLKKGCGVVGIDNNLRSRLFNIKTQYDEKLQYILQTYPHQYVHAAVDIRNVLEMKKIMVGYSKSICTIIHTAAQTSHDWAKKDPLLDFSINAQATLQLLELYRTYCPNAVFIFTSTNKVYGDLVNSLPFKSTAKRFDLKKDHQYYLGIPESFSIDQSTHSLFGSSKVAADILVQEYGKYFYLNTGVFRLGVITGEHQSGALEQGFLTYLIHDIVINNKCTIIGYEGKQVRDILHAKDVAQAFYLFMKNPIRGEVYNLGGGRNNAWSILEILDYLKHKLHVKMLIKKLSRARTGDHKWWISDYSKFQKQYPQWKPTSSIKNIIDSIITHDQSRQI</sequence>
<dbReference type="Proteomes" id="UP000230108">
    <property type="component" value="Unassembled WGS sequence"/>
</dbReference>
<dbReference type="Gene3D" id="3.40.50.720">
    <property type="entry name" value="NAD(P)-binding Rossmann-like Domain"/>
    <property type="match status" value="1"/>
</dbReference>
<dbReference type="EMBL" id="PFLF01000017">
    <property type="protein sequence ID" value="PIY69444.1"/>
    <property type="molecule type" value="Genomic_DNA"/>
</dbReference>
<dbReference type="AlphaFoldDB" id="A0A2M7QDZ1"/>
<feature type="domain" description="NAD-dependent epimerase/dehydratase" evidence="2">
    <location>
        <begin position="5"/>
        <end position="279"/>
    </location>
</feature>
<dbReference type="InterPro" id="IPR001509">
    <property type="entry name" value="Epimerase_deHydtase"/>
</dbReference>
<dbReference type="SUPFAM" id="SSF51735">
    <property type="entry name" value="NAD(P)-binding Rossmann-fold domains"/>
    <property type="match status" value="1"/>
</dbReference>
<comment type="caution">
    <text evidence="3">The sequence shown here is derived from an EMBL/GenBank/DDBJ whole genome shotgun (WGS) entry which is preliminary data.</text>
</comment>
<accession>A0A2M7QDZ1</accession>
<protein>
    <submittedName>
        <fullName evidence="3">NAD-dependent epimerase</fullName>
    </submittedName>
</protein>
<comment type="similarity">
    <text evidence="1">Belongs to the NAD(P)-dependent epimerase/dehydratase family.</text>
</comment>
<organism evidence="3 4">
    <name type="scientific">Candidatus Roizmanbacteria bacterium CG_4_10_14_0_8_um_filter_39_9</name>
    <dbReference type="NCBI Taxonomy" id="1974829"/>
    <lineage>
        <taxon>Bacteria</taxon>
        <taxon>Candidatus Roizmaniibacteriota</taxon>
    </lineage>
</organism>
<reference evidence="4" key="1">
    <citation type="submission" date="2017-09" db="EMBL/GenBank/DDBJ databases">
        <title>Depth-based differentiation of microbial function through sediment-hosted aquifers and enrichment of novel symbionts in the deep terrestrial subsurface.</title>
        <authorList>
            <person name="Probst A.J."/>
            <person name="Ladd B."/>
            <person name="Jarett J.K."/>
            <person name="Geller-Mcgrath D.E."/>
            <person name="Sieber C.M.K."/>
            <person name="Emerson J.B."/>
            <person name="Anantharaman K."/>
            <person name="Thomas B.C."/>
            <person name="Malmstrom R."/>
            <person name="Stieglmeier M."/>
            <person name="Klingl A."/>
            <person name="Woyke T."/>
            <person name="Ryan C.M."/>
            <person name="Banfield J.F."/>
        </authorList>
    </citation>
    <scope>NUCLEOTIDE SEQUENCE [LARGE SCALE GENOMIC DNA]</scope>
</reference>
<evidence type="ECO:0000259" key="2">
    <source>
        <dbReference type="Pfam" id="PF01370"/>
    </source>
</evidence>
<evidence type="ECO:0000313" key="4">
    <source>
        <dbReference type="Proteomes" id="UP000230108"/>
    </source>
</evidence>
<dbReference type="Pfam" id="PF01370">
    <property type="entry name" value="Epimerase"/>
    <property type="match status" value="1"/>
</dbReference>
<dbReference type="PANTHER" id="PTHR43000">
    <property type="entry name" value="DTDP-D-GLUCOSE 4,6-DEHYDRATASE-RELATED"/>
    <property type="match status" value="1"/>
</dbReference>
<evidence type="ECO:0000313" key="3">
    <source>
        <dbReference type="EMBL" id="PIY69444.1"/>
    </source>
</evidence>
<name>A0A2M7QDZ1_9BACT</name>
<proteinExistence type="inferred from homology"/>
<evidence type="ECO:0000256" key="1">
    <source>
        <dbReference type="ARBA" id="ARBA00007637"/>
    </source>
</evidence>